<organism evidence="5 8">
    <name type="scientific">Bacteroides uniformis</name>
    <dbReference type="NCBI Taxonomy" id="820"/>
    <lineage>
        <taxon>Bacteria</taxon>
        <taxon>Pseudomonadati</taxon>
        <taxon>Bacteroidota</taxon>
        <taxon>Bacteroidia</taxon>
        <taxon>Bacteroidales</taxon>
        <taxon>Bacteroidaceae</taxon>
        <taxon>Bacteroides</taxon>
    </lineage>
</organism>
<evidence type="ECO:0000259" key="4">
    <source>
        <dbReference type="Pfam" id="PF00535"/>
    </source>
</evidence>
<keyword evidence="2" id="KW-0328">Glycosyltransferase</keyword>
<dbReference type="Gene3D" id="3.90.550.10">
    <property type="entry name" value="Spore Coat Polysaccharide Biosynthesis Protein SpsA, Chain A"/>
    <property type="match status" value="1"/>
</dbReference>
<evidence type="ECO:0000313" key="6">
    <source>
        <dbReference type="EMBL" id="MDC1853208.1"/>
    </source>
</evidence>
<protein>
    <submittedName>
        <fullName evidence="5">Glycosyltransferase family 2 protein</fullName>
    </submittedName>
</protein>
<dbReference type="CDD" id="cd04186">
    <property type="entry name" value="GT_2_like_c"/>
    <property type="match status" value="1"/>
</dbReference>
<dbReference type="InterPro" id="IPR029044">
    <property type="entry name" value="Nucleotide-diphossugar_trans"/>
</dbReference>
<keyword evidence="3 5" id="KW-0808">Transferase</keyword>
<dbReference type="Proteomes" id="UP001213309">
    <property type="component" value="Unassembled WGS sequence"/>
</dbReference>
<accession>A0A6I0LEX0</accession>
<proteinExistence type="inferred from homology"/>
<dbReference type="Proteomes" id="UP000487989">
    <property type="component" value="Unassembled WGS sequence"/>
</dbReference>
<reference evidence="5 8" key="1">
    <citation type="journal article" date="2019" name="Nat. Med.">
        <title>A library of human gut bacterial isolates paired with longitudinal multiomics data enables mechanistic microbiome research.</title>
        <authorList>
            <person name="Poyet M."/>
            <person name="Groussin M."/>
            <person name="Gibbons S.M."/>
            <person name="Avila-Pacheco J."/>
            <person name="Jiang X."/>
            <person name="Kearney S.M."/>
            <person name="Perrotta A.R."/>
            <person name="Berdy B."/>
            <person name="Zhao S."/>
            <person name="Lieberman T.D."/>
            <person name="Swanson P.K."/>
            <person name="Smith M."/>
            <person name="Roesemann S."/>
            <person name="Alexander J.E."/>
            <person name="Rich S.A."/>
            <person name="Livny J."/>
            <person name="Vlamakis H."/>
            <person name="Clish C."/>
            <person name="Bullock K."/>
            <person name="Deik A."/>
            <person name="Scott J."/>
            <person name="Pierce K.A."/>
            <person name="Xavier R.J."/>
            <person name="Alm E.J."/>
        </authorList>
    </citation>
    <scope>NUCLEOTIDE SEQUENCE [LARGE SCALE GENOMIC DNA]</scope>
    <source>
        <strain evidence="5 8">BIOML-A3</strain>
    </source>
</reference>
<evidence type="ECO:0000256" key="2">
    <source>
        <dbReference type="ARBA" id="ARBA00022676"/>
    </source>
</evidence>
<reference evidence="6" key="2">
    <citation type="submission" date="2022-10" db="EMBL/GenBank/DDBJ databases">
        <title>Human gut microbiome strain richness.</title>
        <authorList>
            <person name="Chen-Liaw A."/>
        </authorList>
    </citation>
    <scope>NUCLEOTIDE SEQUENCE</scope>
    <source>
        <strain evidence="7">1001713st2_A4_1001713B170214_170313</strain>
        <strain evidence="6">BSD2780061687st1_G10_BSD2780061687b_171204</strain>
    </source>
</reference>
<dbReference type="EMBL" id="WCTJ01000034">
    <property type="protein sequence ID" value="KAB4249029.1"/>
    <property type="molecule type" value="Genomic_DNA"/>
</dbReference>
<comment type="similarity">
    <text evidence="1">Belongs to the glycosyltransferase 2 family.</text>
</comment>
<dbReference type="SUPFAM" id="SSF53448">
    <property type="entry name" value="Nucleotide-diphospho-sugar transferases"/>
    <property type="match status" value="1"/>
</dbReference>
<dbReference type="PANTHER" id="PTHR43179">
    <property type="entry name" value="RHAMNOSYLTRANSFERASE WBBL"/>
    <property type="match status" value="1"/>
</dbReference>
<evidence type="ECO:0000256" key="3">
    <source>
        <dbReference type="ARBA" id="ARBA00022679"/>
    </source>
</evidence>
<evidence type="ECO:0000256" key="1">
    <source>
        <dbReference type="ARBA" id="ARBA00006739"/>
    </source>
</evidence>
<dbReference type="Proteomes" id="UP001214113">
    <property type="component" value="Unassembled WGS sequence"/>
</dbReference>
<feature type="domain" description="Glycosyltransferase 2-like" evidence="4">
    <location>
        <begin position="3"/>
        <end position="173"/>
    </location>
</feature>
<dbReference type="EMBL" id="JAQNSG010000006">
    <property type="protein sequence ID" value="MDC1879857.1"/>
    <property type="molecule type" value="Genomic_DNA"/>
</dbReference>
<dbReference type="Pfam" id="PF00535">
    <property type="entry name" value="Glycos_transf_2"/>
    <property type="match status" value="1"/>
</dbReference>
<gene>
    <name evidence="5" type="ORF">GAP48_17520</name>
    <name evidence="6" type="ORF">POZ22_00165</name>
    <name evidence="7" type="ORF">POZ24_07420</name>
</gene>
<dbReference type="PANTHER" id="PTHR43179:SF12">
    <property type="entry name" value="GALACTOFURANOSYLTRANSFERASE GLFT2"/>
    <property type="match status" value="1"/>
</dbReference>
<comment type="caution">
    <text evidence="5">The sequence shown here is derived from an EMBL/GenBank/DDBJ whole genome shotgun (WGS) entry which is preliminary data.</text>
</comment>
<sequence length="290" mass="33277">MVSIITVNYNGWRDTCDLVRSFKEHETYSYEFLVVDNASSGEDVERISALCPDVKLICNSTNLGFAGGNNRGLAYAKGEYVFFLNNDMLVEEPILEKLVTRLRNETIGGVSPTVRYLTNKENIQYFGCRRLKPLTLKFQTEVFDCNCPAKCIEACETEVLYGGAMMVRRDVIEQVGKMPEVFFLFAEEFDWSYQITEAGYKLWYEAEVVVYHKGGATIGYGSPNRAYYMSRARLLFTRRRSKWAIRLLSCTYLVCVSMPKNVIVALRKKNWMVAIALIRGTWHGLIDKKK</sequence>
<dbReference type="EMBL" id="JAQNSB010000001">
    <property type="protein sequence ID" value="MDC1853208.1"/>
    <property type="molecule type" value="Genomic_DNA"/>
</dbReference>
<evidence type="ECO:0000313" key="7">
    <source>
        <dbReference type="EMBL" id="MDC1879857.1"/>
    </source>
</evidence>
<evidence type="ECO:0000313" key="5">
    <source>
        <dbReference type="EMBL" id="KAB4249029.1"/>
    </source>
</evidence>
<dbReference type="GO" id="GO:0016757">
    <property type="term" value="F:glycosyltransferase activity"/>
    <property type="evidence" value="ECO:0007669"/>
    <property type="project" value="UniProtKB-KW"/>
</dbReference>
<name>A0A6I0LEX0_BACUN</name>
<dbReference type="AlphaFoldDB" id="A0A6I0LEX0"/>
<dbReference type="RefSeq" id="WP_117652625.1">
    <property type="nucleotide sequence ID" value="NZ_CAXVJK010000004.1"/>
</dbReference>
<evidence type="ECO:0000313" key="8">
    <source>
        <dbReference type="Proteomes" id="UP000487989"/>
    </source>
</evidence>
<dbReference type="InterPro" id="IPR001173">
    <property type="entry name" value="Glyco_trans_2-like"/>
</dbReference>